<dbReference type="RefSeq" id="WP_087370355.1">
    <property type="nucleotide sequence ID" value="NZ_NFKK01000002.1"/>
</dbReference>
<keyword evidence="6 7" id="KW-0472">Membrane</keyword>
<protein>
    <submittedName>
        <fullName evidence="9">ABC transporter permease</fullName>
    </submittedName>
</protein>
<feature type="transmembrane region" description="Helical" evidence="7">
    <location>
        <begin position="227"/>
        <end position="246"/>
    </location>
</feature>
<comment type="subcellular location">
    <subcellularLocation>
        <location evidence="1 7">Cell membrane</location>
        <topology evidence="1 7">Multi-pass membrane protein</topology>
    </subcellularLocation>
</comment>
<evidence type="ECO:0000256" key="1">
    <source>
        <dbReference type="ARBA" id="ARBA00004651"/>
    </source>
</evidence>
<evidence type="ECO:0000313" key="9">
    <source>
        <dbReference type="EMBL" id="OUP54072.1"/>
    </source>
</evidence>
<evidence type="ECO:0000256" key="7">
    <source>
        <dbReference type="RuleBase" id="RU363032"/>
    </source>
</evidence>
<dbReference type="Gene3D" id="1.10.3720.10">
    <property type="entry name" value="MetI-like"/>
    <property type="match status" value="1"/>
</dbReference>
<dbReference type="EMBL" id="NFKK01000002">
    <property type="protein sequence ID" value="OUP54072.1"/>
    <property type="molecule type" value="Genomic_DNA"/>
</dbReference>
<comment type="similarity">
    <text evidence="7">Belongs to the binding-protein-dependent transport system permease family.</text>
</comment>
<evidence type="ECO:0000259" key="8">
    <source>
        <dbReference type="PROSITE" id="PS50928"/>
    </source>
</evidence>
<accession>A0A1Y4LIW0</accession>
<feature type="transmembrane region" description="Helical" evidence="7">
    <location>
        <begin position="45"/>
        <end position="67"/>
    </location>
</feature>
<evidence type="ECO:0000256" key="2">
    <source>
        <dbReference type="ARBA" id="ARBA00022448"/>
    </source>
</evidence>
<keyword evidence="2 7" id="KW-0813">Transport</keyword>
<dbReference type="SUPFAM" id="SSF161098">
    <property type="entry name" value="MetI-like"/>
    <property type="match status" value="1"/>
</dbReference>
<organism evidence="9 10">
    <name type="scientific">Butyricicoccus pullicaecorum</name>
    <dbReference type="NCBI Taxonomy" id="501571"/>
    <lineage>
        <taxon>Bacteria</taxon>
        <taxon>Bacillati</taxon>
        <taxon>Bacillota</taxon>
        <taxon>Clostridia</taxon>
        <taxon>Eubacteriales</taxon>
        <taxon>Butyricicoccaceae</taxon>
        <taxon>Butyricicoccus</taxon>
    </lineage>
</organism>
<dbReference type="Proteomes" id="UP000195897">
    <property type="component" value="Unassembled WGS sequence"/>
</dbReference>
<dbReference type="GO" id="GO:0055085">
    <property type="term" value="P:transmembrane transport"/>
    <property type="evidence" value="ECO:0007669"/>
    <property type="project" value="InterPro"/>
</dbReference>
<proteinExistence type="inferred from homology"/>
<dbReference type="Pfam" id="PF00528">
    <property type="entry name" value="BPD_transp_1"/>
    <property type="match status" value="1"/>
</dbReference>
<evidence type="ECO:0000256" key="3">
    <source>
        <dbReference type="ARBA" id="ARBA00022475"/>
    </source>
</evidence>
<feature type="transmembrane region" description="Helical" evidence="7">
    <location>
        <begin position="73"/>
        <end position="92"/>
    </location>
</feature>
<gene>
    <name evidence="9" type="ORF">B5F17_02365</name>
</gene>
<keyword evidence="3" id="KW-1003">Cell membrane</keyword>
<name>A0A1Y4LIW0_9FIRM</name>
<feature type="transmembrane region" description="Helical" evidence="7">
    <location>
        <begin position="195"/>
        <end position="215"/>
    </location>
</feature>
<dbReference type="InterPro" id="IPR000515">
    <property type="entry name" value="MetI-like"/>
</dbReference>
<evidence type="ECO:0000313" key="10">
    <source>
        <dbReference type="Proteomes" id="UP000195897"/>
    </source>
</evidence>
<dbReference type="PANTHER" id="PTHR30151">
    <property type="entry name" value="ALKANE SULFONATE ABC TRANSPORTER-RELATED, MEMBRANE SUBUNIT"/>
    <property type="match status" value="1"/>
</dbReference>
<evidence type="ECO:0000256" key="6">
    <source>
        <dbReference type="ARBA" id="ARBA00023136"/>
    </source>
</evidence>
<dbReference type="PROSITE" id="PS50928">
    <property type="entry name" value="ABC_TM1"/>
    <property type="match status" value="1"/>
</dbReference>
<feature type="domain" description="ABC transmembrane type-1" evidence="8">
    <location>
        <begin position="66"/>
        <end position="246"/>
    </location>
</feature>
<dbReference type="PANTHER" id="PTHR30151:SF0">
    <property type="entry name" value="ABC TRANSPORTER PERMEASE PROTEIN MJ0413-RELATED"/>
    <property type="match status" value="1"/>
</dbReference>
<dbReference type="AlphaFoldDB" id="A0A1Y4LIW0"/>
<feature type="transmembrane region" description="Helical" evidence="7">
    <location>
        <begin position="104"/>
        <end position="126"/>
    </location>
</feature>
<feature type="transmembrane region" description="Helical" evidence="7">
    <location>
        <begin position="12"/>
        <end position="33"/>
    </location>
</feature>
<feature type="transmembrane region" description="Helical" evidence="7">
    <location>
        <begin position="169"/>
        <end position="189"/>
    </location>
</feature>
<comment type="caution">
    <text evidence="9">The sequence shown here is derived from an EMBL/GenBank/DDBJ whole genome shotgun (WGS) entry which is preliminary data.</text>
</comment>
<reference evidence="10" key="1">
    <citation type="submission" date="2017-04" db="EMBL/GenBank/DDBJ databases">
        <title>Function of individual gut microbiota members based on whole genome sequencing of pure cultures obtained from chicken caecum.</title>
        <authorList>
            <person name="Medvecky M."/>
            <person name="Cejkova D."/>
            <person name="Polansky O."/>
            <person name="Karasova D."/>
            <person name="Kubasova T."/>
            <person name="Cizek A."/>
            <person name="Rychlik I."/>
        </authorList>
    </citation>
    <scope>NUCLEOTIDE SEQUENCE [LARGE SCALE GENOMIC DNA]</scope>
    <source>
        <strain evidence="10">An180</strain>
    </source>
</reference>
<dbReference type="GO" id="GO:0005886">
    <property type="term" value="C:plasma membrane"/>
    <property type="evidence" value="ECO:0007669"/>
    <property type="project" value="UniProtKB-SubCell"/>
</dbReference>
<feature type="transmembrane region" description="Helical" evidence="7">
    <location>
        <begin position="132"/>
        <end position="148"/>
    </location>
</feature>
<evidence type="ECO:0000256" key="4">
    <source>
        <dbReference type="ARBA" id="ARBA00022692"/>
    </source>
</evidence>
<keyword evidence="5 7" id="KW-1133">Transmembrane helix</keyword>
<evidence type="ECO:0000256" key="5">
    <source>
        <dbReference type="ARBA" id="ARBA00022989"/>
    </source>
</evidence>
<keyword evidence="4 7" id="KW-0812">Transmembrane</keyword>
<dbReference type="CDD" id="cd06261">
    <property type="entry name" value="TM_PBP2"/>
    <property type="match status" value="1"/>
</dbReference>
<sequence length="264" mass="28427">MKTKRFDPVGWIVPVLVIAVWWTVTQFGIVAPYQLPGPQTLARVLVDFATGWYGLTPYAGTMFLHLWHSLYRVLTGFALAVVLGLPLGFATGRVRLLRRLFDPFLGLIRSVPGIGWLPIAIVWFGVGEGNTRFLITLAAFFPIYLNTMQGAAGVPDLTVRAGRMLGARGLTLFATVIFPAAFAQIAVGLRLGLGVAWAYLVLGEVTGVTEGLGAVMTDGRMLGQVDIVLAAMIVIAIAGKLTDWLLCALCRCISPTVRKGGRNA</sequence>
<dbReference type="InterPro" id="IPR035906">
    <property type="entry name" value="MetI-like_sf"/>
</dbReference>